<reference evidence="2 3" key="1">
    <citation type="journal article" date="2019" name="Int. J. Syst. Evol. Microbiol.">
        <title>The Global Catalogue of Microorganisms (GCM) 10K type strain sequencing project: providing services to taxonomists for standard genome sequencing and annotation.</title>
        <authorList>
            <consortium name="The Broad Institute Genomics Platform"/>
            <consortium name="The Broad Institute Genome Sequencing Center for Infectious Disease"/>
            <person name="Wu L."/>
            <person name="Ma J."/>
        </authorList>
    </citation>
    <scope>NUCLEOTIDE SEQUENCE [LARGE SCALE GENOMIC DNA]</scope>
    <source>
        <strain evidence="2 3">JCM 3380</strain>
    </source>
</reference>
<dbReference type="EMBL" id="BAAABU010000005">
    <property type="protein sequence ID" value="GAA0228824.1"/>
    <property type="molecule type" value="Genomic_DNA"/>
</dbReference>
<evidence type="ECO:0000313" key="3">
    <source>
        <dbReference type="Proteomes" id="UP001500416"/>
    </source>
</evidence>
<comment type="caution">
    <text evidence="2">The sequence shown here is derived from an EMBL/GenBank/DDBJ whole genome shotgun (WGS) entry which is preliminary data.</text>
</comment>
<gene>
    <name evidence="2" type="ORF">GCM10010492_29030</name>
</gene>
<keyword evidence="3" id="KW-1185">Reference proteome</keyword>
<dbReference type="Proteomes" id="UP001500416">
    <property type="component" value="Unassembled WGS sequence"/>
</dbReference>
<name>A0ABN0TS82_9PSEU</name>
<proteinExistence type="predicted"/>
<evidence type="ECO:0000256" key="1">
    <source>
        <dbReference type="SAM" id="MobiDB-lite"/>
    </source>
</evidence>
<accession>A0ABN0TS82</accession>
<feature type="region of interest" description="Disordered" evidence="1">
    <location>
        <begin position="12"/>
        <end position="42"/>
    </location>
</feature>
<organism evidence="2 3">
    <name type="scientific">Saccharothrix mutabilis subsp. mutabilis</name>
    <dbReference type="NCBI Taxonomy" id="66855"/>
    <lineage>
        <taxon>Bacteria</taxon>
        <taxon>Bacillati</taxon>
        <taxon>Actinomycetota</taxon>
        <taxon>Actinomycetes</taxon>
        <taxon>Pseudonocardiales</taxon>
        <taxon>Pseudonocardiaceae</taxon>
        <taxon>Saccharothrix</taxon>
    </lineage>
</organism>
<feature type="compositionally biased region" description="Basic residues" evidence="1">
    <location>
        <begin position="29"/>
        <end position="42"/>
    </location>
</feature>
<sequence>MSFTFIARNGIRPGRGIGENGSKGVAQRAKAHHTRRTRAVHKAVRRVVDRAACPDPAAG</sequence>
<evidence type="ECO:0000313" key="2">
    <source>
        <dbReference type="EMBL" id="GAA0228824.1"/>
    </source>
</evidence>
<protein>
    <submittedName>
        <fullName evidence="2">Uncharacterized protein</fullName>
    </submittedName>
</protein>